<keyword evidence="2" id="KW-1185">Reference proteome</keyword>
<evidence type="ECO:0000313" key="1">
    <source>
        <dbReference type="EMBL" id="MBS8263850.1"/>
    </source>
</evidence>
<accession>A0A944CII4</accession>
<dbReference type="Pfam" id="PF14390">
    <property type="entry name" value="DUF4420"/>
    <property type="match status" value="1"/>
</dbReference>
<protein>
    <submittedName>
        <fullName evidence="1">PD-(D/E)XK motif protein</fullName>
    </submittedName>
</protein>
<proteinExistence type="predicted"/>
<dbReference type="AlphaFoldDB" id="A0A944CII4"/>
<organism evidence="1 2">
    <name type="scientific">Mesobacillus boroniphilus</name>
    <dbReference type="NCBI Taxonomy" id="308892"/>
    <lineage>
        <taxon>Bacteria</taxon>
        <taxon>Bacillati</taxon>
        <taxon>Bacillota</taxon>
        <taxon>Bacilli</taxon>
        <taxon>Bacillales</taxon>
        <taxon>Bacillaceae</taxon>
        <taxon>Mesobacillus</taxon>
    </lineage>
</organism>
<comment type="caution">
    <text evidence="1">The sequence shown here is derived from an EMBL/GenBank/DDBJ whole genome shotgun (WGS) entry which is preliminary data.</text>
</comment>
<gene>
    <name evidence="1" type="ORF">DYI25_05275</name>
</gene>
<sequence>MEKIDPSIIWGELEKHSFGLNNGVIKRLIIPSFKYRIYLALEVDTNKRAFILEAPYKFFRNLGPLPQTMGFDAVTRQLGDEEENNLSLILLVKNRNFIDIFNSLVKDVIENITVCKSGKIVEVLIGRLIRWQKFLDEEKVNKLDGTSQRGLFGELLFIKRLIEKSKLDPNYIIKSWTGPEMSVNDFNFWDCSVEIKTSISKQHQKINIANERQLDDSHISKLFLCHYSLDNQSLAGQTLNDLISDVRNLLDTNSAVLYEFENKLKDAGYFDFHYKEYEMPYYSIRETNFFNIVEGFPRIIEKDLIDGVGDIRYTISLAACRDFLTEEDIVVKAIRSYRNE</sequence>
<dbReference type="RefSeq" id="WP_213367386.1">
    <property type="nucleotide sequence ID" value="NZ_QTKX01000001.1"/>
</dbReference>
<dbReference type="EMBL" id="QTKX01000001">
    <property type="protein sequence ID" value="MBS8263850.1"/>
    <property type="molecule type" value="Genomic_DNA"/>
</dbReference>
<evidence type="ECO:0000313" key="2">
    <source>
        <dbReference type="Proteomes" id="UP000761411"/>
    </source>
</evidence>
<name>A0A944CII4_9BACI</name>
<dbReference type="Proteomes" id="UP000761411">
    <property type="component" value="Unassembled WGS sequence"/>
</dbReference>
<reference evidence="1 2" key="1">
    <citation type="journal article" date="2021" name="Microorganisms">
        <title>Bacterial Dimethylsulfoniopropionate Biosynthesis in the East China Sea.</title>
        <authorList>
            <person name="Liu J."/>
            <person name="Zhang Y."/>
            <person name="Liu J."/>
            <person name="Zhong H."/>
            <person name="Williams B.T."/>
            <person name="Zheng Y."/>
            <person name="Curson A.R.J."/>
            <person name="Sun C."/>
            <person name="Sun H."/>
            <person name="Song D."/>
            <person name="Wagner Mackenzie B."/>
            <person name="Bermejo Martinez A."/>
            <person name="Todd J.D."/>
            <person name="Zhang X.H."/>
        </authorList>
    </citation>
    <scope>NUCLEOTIDE SEQUENCE [LARGE SCALE GENOMIC DNA]</scope>
    <source>
        <strain evidence="1 2">ESS08</strain>
    </source>
</reference>
<dbReference type="InterPro" id="IPR025534">
    <property type="entry name" value="DUF4420"/>
</dbReference>